<accession>A0A418SQJ0</accession>
<sequence>MIAITQFTAEPFSDLAEWNQWFTENIDRHDKAKAAAMAIHDCAPEDRIPVLEFLTDFYSAGAPIPAFGSVMAEATDWAAYARPVEHKAYCLACFNRLSVRDQNAFLAYVQERSAA</sequence>
<dbReference type="AlphaFoldDB" id="A0A418SQJ0"/>
<dbReference type="OrthoDB" id="7874140at2"/>
<dbReference type="Proteomes" id="UP000284202">
    <property type="component" value="Unassembled WGS sequence"/>
</dbReference>
<comment type="caution">
    <text evidence="1">The sequence shown here is derived from an EMBL/GenBank/DDBJ whole genome shotgun (WGS) entry which is preliminary data.</text>
</comment>
<evidence type="ECO:0000313" key="1">
    <source>
        <dbReference type="EMBL" id="RJE83235.1"/>
    </source>
</evidence>
<dbReference type="RefSeq" id="WP_119751119.1">
    <property type="nucleotide sequence ID" value="NZ_QZCG01000012.1"/>
</dbReference>
<keyword evidence="2" id="KW-1185">Reference proteome</keyword>
<gene>
    <name evidence="1" type="ORF">D3P04_17460</name>
</gene>
<organism evidence="1 2">
    <name type="scientific">Paracoccus onubensis</name>
    <dbReference type="NCBI Taxonomy" id="1675788"/>
    <lineage>
        <taxon>Bacteria</taxon>
        <taxon>Pseudomonadati</taxon>
        <taxon>Pseudomonadota</taxon>
        <taxon>Alphaproteobacteria</taxon>
        <taxon>Rhodobacterales</taxon>
        <taxon>Paracoccaceae</taxon>
        <taxon>Paracoccus</taxon>
    </lineage>
</organism>
<evidence type="ECO:0000313" key="2">
    <source>
        <dbReference type="Proteomes" id="UP000284202"/>
    </source>
</evidence>
<reference evidence="2" key="1">
    <citation type="submission" date="2018-09" db="EMBL/GenBank/DDBJ databases">
        <title>Acidovorax cavernicola nov. sp. isolated from Gruta de las Maravillas (Aracena, Spain).</title>
        <authorList>
            <person name="Jurado V."/>
            <person name="Gutierrez-Patricio S."/>
            <person name="Gonzalez-Pimentel J.L."/>
            <person name="Miller A.Z."/>
            <person name="Laiz L."/>
            <person name="Saiz-Jimenez C."/>
        </authorList>
    </citation>
    <scope>NUCLEOTIDE SEQUENCE [LARGE SCALE GENOMIC DNA]</scope>
    <source>
        <strain evidence="2">1011MAR3C25</strain>
    </source>
</reference>
<dbReference type="EMBL" id="QZCG01000012">
    <property type="protein sequence ID" value="RJE83235.1"/>
    <property type="molecule type" value="Genomic_DNA"/>
</dbReference>
<name>A0A418SQJ0_9RHOB</name>
<protein>
    <submittedName>
        <fullName evidence="1">Uncharacterized protein</fullName>
    </submittedName>
</protein>
<proteinExistence type="predicted"/>